<feature type="coiled-coil region" evidence="14">
    <location>
        <begin position="538"/>
        <end position="567"/>
    </location>
</feature>
<evidence type="ECO:0000313" key="16">
    <source>
        <dbReference type="EMBL" id="NBN87626.1"/>
    </source>
</evidence>
<dbReference type="FunFam" id="3.40.1360.10:FF:000002">
    <property type="entry name" value="DNA primase"/>
    <property type="match status" value="1"/>
</dbReference>
<dbReference type="PANTHER" id="PTHR30313">
    <property type="entry name" value="DNA PRIMASE"/>
    <property type="match status" value="1"/>
</dbReference>
<comment type="similarity">
    <text evidence="12 13">Belongs to the DnaG primase family.</text>
</comment>
<dbReference type="GO" id="GO:0003677">
    <property type="term" value="F:DNA binding"/>
    <property type="evidence" value="ECO:0007669"/>
    <property type="project" value="UniProtKB-KW"/>
</dbReference>
<evidence type="ECO:0000256" key="2">
    <source>
        <dbReference type="ARBA" id="ARBA00022515"/>
    </source>
</evidence>
<evidence type="ECO:0000256" key="10">
    <source>
        <dbReference type="ARBA" id="ARBA00023125"/>
    </source>
</evidence>
<dbReference type="InterPro" id="IPR034151">
    <property type="entry name" value="TOPRIM_DnaG_bac"/>
</dbReference>
<evidence type="ECO:0000256" key="12">
    <source>
        <dbReference type="HAMAP-Rule" id="MF_00974"/>
    </source>
</evidence>
<comment type="subunit">
    <text evidence="12">Monomer. Interacts with DnaB.</text>
</comment>
<evidence type="ECO:0000256" key="3">
    <source>
        <dbReference type="ARBA" id="ARBA00022679"/>
    </source>
</evidence>
<keyword evidence="8 13" id="KW-0862">Zinc</keyword>
<keyword evidence="5 12" id="KW-0235">DNA replication</keyword>
<evidence type="ECO:0000256" key="7">
    <source>
        <dbReference type="ARBA" id="ARBA00022771"/>
    </source>
</evidence>
<keyword evidence="2 12" id="KW-0639">Primosome</keyword>
<evidence type="ECO:0000256" key="1">
    <source>
        <dbReference type="ARBA" id="ARBA00022478"/>
    </source>
</evidence>
<dbReference type="Gene3D" id="3.90.980.10">
    <property type="entry name" value="DNA primase, catalytic core, N-terminal domain"/>
    <property type="match status" value="1"/>
</dbReference>
<evidence type="ECO:0000259" key="15">
    <source>
        <dbReference type="PROSITE" id="PS50880"/>
    </source>
</evidence>
<keyword evidence="3 12" id="KW-0808">Transferase</keyword>
<dbReference type="GO" id="GO:0008270">
    <property type="term" value="F:zinc ion binding"/>
    <property type="evidence" value="ECO:0007669"/>
    <property type="project" value="UniProtKB-KW"/>
</dbReference>
<evidence type="ECO:0000256" key="14">
    <source>
        <dbReference type="SAM" id="Coils"/>
    </source>
</evidence>
<dbReference type="PANTHER" id="PTHR30313:SF2">
    <property type="entry name" value="DNA PRIMASE"/>
    <property type="match status" value="1"/>
</dbReference>
<comment type="cofactor">
    <cofactor evidence="13">
        <name>Zn(2+)</name>
        <dbReference type="ChEBI" id="CHEBI:29105"/>
    </cofactor>
    <text evidence="13">Binds 1 zinc ion per monomer.</text>
</comment>
<evidence type="ECO:0000256" key="6">
    <source>
        <dbReference type="ARBA" id="ARBA00022723"/>
    </source>
</evidence>
<keyword evidence="6 13" id="KW-0479">Metal-binding</keyword>
<keyword evidence="14" id="KW-0175">Coiled coil</keyword>
<feature type="domain" description="Toprim" evidence="15">
    <location>
        <begin position="252"/>
        <end position="334"/>
    </location>
</feature>
<dbReference type="PIRSF" id="PIRSF002811">
    <property type="entry name" value="DnaG"/>
    <property type="match status" value="1"/>
</dbReference>
<dbReference type="InterPro" id="IPR013264">
    <property type="entry name" value="DNAG_N"/>
</dbReference>
<dbReference type="InterPro" id="IPR006171">
    <property type="entry name" value="TOPRIM_dom"/>
</dbReference>
<dbReference type="InterPro" id="IPR030846">
    <property type="entry name" value="DnaG_bac"/>
</dbReference>
<evidence type="ECO:0000313" key="17">
    <source>
        <dbReference type="Proteomes" id="UP000713222"/>
    </source>
</evidence>
<name>A0A964V282_9PROT</name>
<dbReference type="Pfam" id="PF01807">
    <property type="entry name" value="Zn_ribbon_DnaG"/>
    <property type="match status" value="1"/>
</dbReference>
<dbReference type="SMART" id="SM00400">
    <property type="entry name" value="ZnF_CHCC"/>
    <property type="match status" value="1"/>
</dbReference>
<comment type="caution">
    <text evidence="16">The sequence shown here is derived from an EMBL/GenBank/DDBJ whole genome shotgun (WGS) entry which is preliminary data.</text>
</comment>
<dbReference type="Proteomes" id="UP000713222">
    <property type="component" value="Unassembled WGS sequence"/>
</dbReference>
<protein>
    <recommendedName>
        <fullName evidence="12 13">DNA primase</fullName>
        <ecNumber evidence="12">2.7.7.101</ecNumber>
    </recommendedName>
</protein>
<evidence type="ECO:0000256" key="8">
    <source>
        <dbReference type="ARBA" id="ARBA00022833"/>
    </source>
</evidence>
<keyword evidence="4 12" id="KW-0548">Nucleotidyltransferase</keyword>
<evidence type="ECO:0000256" key="11">
    <source>
        <dbReference type="ARBA" id="ARBA00023163"/>
    </source>
</evidence>
<dbReference type="GO" id="GO:1990077">
    <property type="term" value="C:primosome complex"/>
    <property type="evidence" value="ECO:0007669"/>
    <property type="project" value="UniProtKB-KW"/>
</dbReference>
<dbReference type="Gene3D" id="3.40.1360.10">
    <property type="match status" value="1"/>
</dbReference>
<accession>A0A964V282</accession>
<keyword evidence="10 12" id="KW-0238">DNA-binding</keyword>
<dbReference type="GO" id="GO:0000428">
    <property type="term" value="C:DNA-directed RNA polymerase complex"/>
    <property type="evidence" value="ECO:0007669"/>
    <property type="project" value="UniProtKB-KW"/>
</dbReference>
<dbReference type="InterPro" id="IPR002694">
    <property type="entry name" value="Znf_CHC2"/>
</dbReference>
<keyword evidence="9" id="KW-0460">Magnesium</keyword>
<dbReference type="NCBIfam" id="TIGR01391">
    <property type="entry name" value="dnaG"/>
    <property type="match status" value="1"/>
</dbReference>
<comment type="caution">
    <text evidence="12">Lacks conserved residue(s) required for the propagation of feature annotation.</text>
</comment>
<keyword evidence="11 12" id="KW-0804">Transcription</keyword>
<proteinExistence type="inferred from homology"/>
<dbReference type="Gene3D" id="3.90.580.10">
    <property type="entry name" value="Zinc finger, CHC2-type domain"/>
    <property type="match status" value="1"/>
</dbReference>
<dbReference type="InterPro" id="IPR037068">
    <property type="entry name" value="DNA_primase_core_N_sf"/>
</dbReference>
<dbReference type="SMART" id="SM00493">
    <property type="entry name" value="TOPRIM"/>
    <property type="match status" value="1"/>
</dbReference>
<evidence type="ECO:0000256" key="4">
    <source>
        <dbReference type="ARBA" id="ARBA00022695"/>
    </source>
</evidence>
<dbReference type="HAMAP" id="MF_00974">
    <property type="entry name" value="DNA_primase_DnaG"/>
    <property type="match status" value="1"/>
</dbReference>
<dbReference type="EC" id="2.7.7.101" evidence="12"/>
<evidence type="ECO:0000256" key="5">
    <source>
        <dbReference type="ARBA" id="ARBA00022705"/>
    </source>
</evidence>
<dbReference type="CDD" id="cd03364">
    <property type="entry name" value="TOPRIM_DnaG_primases"/>
    <property type="match status" value="1"/>
</dbReference>
<reference evidence="16" key="1">
    <citation type="submission" date="2018-10" db="EMBL/GenBank/DDBJ databases">
        <title>Iterative Subtractive Binning of Freshwater Chronoseries Metagenomes Recovers Nearly Complete Genomes from over Four Hundred Novel Species.</title>
        <authorList>
            <person name="Rodriguez-R L.M."/>
            <person name="Tsementzi D."/>
            <person name="Luo C."/>
            <person name="Konstantinidis K.T."/>
        </authorList>
    </citation>
    <scope>NUCLEOTIDE SEQUENCE</scope>
    <source>
        <strain evidence="16">WB7_6_001</strain>
    </source>
</reference>
<dbReference type="SUPFAM" id="SSF57783">
    <property type="entry name" value="Zinc beta-ribbon"/>
    <property type="match status" value="1"/>
</dbReference>
<comment type="catalytic activity">
    <reaction evidence="12">
        <text>ssDNA + n NTP = ssDNA/pppN(pN)n-1 hybrid + (n-1) diphosphate.</text>
        <dbReference type="EC" id="2.7.7.101"/>
    </reaction>
</comment>
<dbReference type="Pfam" id="PF13155">
    <property type="entry name" value="Toprim_2"/>
    <property type="match status" value="1"/>
</dbReference>
<sequence length="586" mass="68116">MKFPKEYLEEIKQRIKVSDIVGASVQLKRRGREFVGLSPFSKEKTPSFTINDEKGFYHCFSSGEHGNIFDFLVKVEKLNFGDAVRKLAAKAGMPAFKFTKENIEVENKRKKYDEILTIALQNYQKNFSESESVKKYTFGRGLTQEILSAFKIGYSGEQGLHLSLFNNFNQKELIESGIFFHDEKNNKLIDRFKNRLIFPIFDYNNKVIGFGGRALSQNYLAKYINSPETEFFKKGFNLYNLNNAKNENKQSRIVFIVEGYMDAISLYQAGFKNVVATLGTAMTESHLNLIWRYFNDPVICFDGDRSGQNAAHKISEKLIAYMKPNYSLSFLILPNGFDPDSFVRKNGKNNFASLLDQKIDIGNFIFENNLQDLQSEQPEERAGFEKKLMDLCLSIQDSTVKKHYINFFKNKIFEQFSSRKIKNLKPLNKTKELTRKITRYSSFELKEYSLMYLFLNNIQILKNKSEKLSLINFHNKNLEELKKVLINILEKIETFKQFNLLKHLEENNFDQIIKDINEFSSIKGISENLNEEKFDNFLADLIEQVNNLKLESKLKDAEESLSKNMNEAQYNELLSLKDQIVASKKV</sequence>
<keyword evidence="1 12" id="KW-0240">DNA-directed RNA polymerase</keyword>
<dbReference type="Pfam" id="PF08275">
    <property type="entry name" value="DNAG_N"/>
    <property type="match status" value="1"/>
</dbReference>
<dbReference type="InterPro" id="IPR036977">
    <property type="entry name" value="DNA_primase_Znf_CHC2"/>
</dbReference>
<keyword evidence="7" id="KW-0863">Zinc-finger</keyword>
<dbReference type="GO" id="GO:0006269">
    <property type="term" value="P:DNA replication, synthesis of primer"/>
    <property type="evidence" value="ECO:0007669"/>
    <property type="project" value="UniProtKB-UniRule"/>
</dbReference>
<dbReference type="AlphaFoldDB" id="A0A964V282"/>
<evidence type="ECO:0000256" key="13">
    <source>
        <dbReference type="PIRNR" id="PIRNR002811"/>
    </source>
</evidence>
<dbReference type="EMBL" id="RGET01000005">
    <property type="protein sequence ID" value="NBN87626.1"/>
    <property type="molecule type" value="Genomic_DNA"/>
</dbReference>
<dbReference type="FunFam" id="3.90.580.10:FF:000001">
    <property type="entry name" value="DNA primase"/>
    <property type="match status" value="1"/>
</dbReference>
<dbReference type="GO" id="GO:0003899">
    <property type="term" value="F:DNA-directed RNA polymerase activity"/>
    <property type="evidence" value="ECO:0007669"/>
    <property type="project" value="UniProtKB-UniRule"/>
</dbReference>
<dbReference type="InterPro" id="IPR050219">
    <property type="entry name" value="DnaG_primase"/>
</dbReference>
<dbReference type="SUPFAM" id="SSF56731">
    <property type="entry name" value="DNA primase core"/>
    <property type="match status" value="1"/>
</dbReference>
<dbReference type="GO" id="GO:0005737">
    <property type="term" value="C:cytoplasm"/>
    <property type="evidence" value="ECO:0007669"/>
    <property type="project" value="TreeGrafter"/>
</dbReference>
<evidence type="ECO:0000256" key="9">
    <source>
        <dbReference type="ARBA" id="ARBA00022842"/>
    </source>
</evidence>
<gene>
    <name evidence="12 16" type="primary">dnaG</name>
    <name evidence="16" type="ORF">EBV32_00825</name>
</gene>
<comment type="function">
    <text evidence="12 13">RNA polymerase that catalyzes the synthesis of short RNA molecules used as primers for DNA polymerase during DNA replication.</text>
</comment>
<dbReference type="PROSITE" id="PS50880">
    <property type="entry name" value="TOPRIM"/>
    <property type="match status" value="1"/>
</dbReference>
<dbReference type="InterPro" id="IPR006295">
    <property type="entry name" value="DNA_primase_DnaG"/>
</dbReference>
<organism evidence="16 17">
    <name type="scientific">Candidatus Fonsibacter lacus</name>
    <dbReference type="NCBI Taxonomy" id="2576439"/>
    <lineage>
        <taxon>Bacteria</taxon>
        <taxon>Pseudomonadati</taxon>
        <taxon>Pseudomonadota</taxon>
        <taxon>Alphaproteobacteria</taxon>
        <taxon>Candidatus Pelagibacterales</taxon>
        <taxon>Candidatus Pelagibacterales incertae sedis</taxon>
        <taxon>Candidatus Fonsibacter</taxon>
    </lineage>
</organism>